<comment type="caution">
    <text evidence="1">The sequence shown here is derived from an EMBL/GenBank/DDBJ whole genome shotgun (WGS) entry which is preliminary data.</text>
</comment>
<accession>A0ABR3BU78</accession>
<organism evidence="1 2">
    <name type="scientific">Cryptococcus tetragattii IND107</name>
    <dbReference type="NCBI Taxonomy" id="1296105"/>
    <lineage>
        <taxon>Eukaryota</taxon>
        <taxon>Fungi</taxon>
        <taxon>Dikarya</taxon>
        <taxon>Basidiomycota</taxon>
        <taxon>Agaricomycotina</taxon>
        <taxon>Tremellomycetes</taxon>
        <taxon>Tremellales</taxon>
        <taxon>Cryptococcaceae</taxon>
        <taxon>Cryptococcus</taxon>
        <taxon>Cryptococcus gattii species complex</taxon>
    </lineage>
</organism>
<reference evidence="1 2" key="2">
    <citation type="submission" date="2024-01" db="EMBL/GenBank/DDBJ databases">
        <title>Comparative genomics of Cryptococcus and Kwoniella reveals pathogenesis evolution and contrasting modes of karyotype evolution via chromosome fusion or intercentromeric recombination.</title>
        <authorList>
            <person name="Coelho M.A."/>
            <person name="David-Palma M."/>
            <person name="Shea T."/>
            <person name="Bowers K."/>
            <person name="Mcginley-Smith S."/>
            <person name="Mohammad A.W."/>
            <person name="Gnirke A."/>
            <person name="Yurkov A.M."/>
            <person name="Nowrousian M."/>
            <person name="Sun S."/>
            <person name="Cuomo C.A."/>
            <person name="Heitman J."/>
        </authorList>
    </citation>
    <scope>NUCLEOTIDE SEQUENCE [LARGE SCALE GENOMIC DNA]</scope>
    <source>
        <strain evidence="1 2">IND107</strain>
    </source>
</reference>
<dbReference type="RefSeq" id="XP_066614682.1">
    <property type="nucleotide sequence ID" value="XM_066757213.1"/>
</dbReference>
<dbReference type="GeneID" id="91989529"/>
<evidence type="ECO:0000313" key="2">
    <source>
        <dbReference type="Proteomes" id="UP000054399"/>
    </source>
</evidence>
<dbReference type="Proteomes" id="UP000054399">
    <property type="component" value="Unassembled WGS sequence"/>
</dbReference>
<reference evidence="2" key="1">
    <citation type="submission" date="2015-01" db="EMBL/GenBank/DDBJ databases">
        <title>The Genome Sequence of Cryptococcus gattii MMRL2647.</title>
        <authorList>
            <consortium name="The Broad Institute Genomics Platform"/>
            <person name="Cuomo C."/>
            <person name="Litvintseva A."/>
            <person name="Chen Y."/>
            <person name="Heitman J."/>
            <person name="Sun S."/>
            <person name="Springer D."/>
            <person name="Dromer F."/>
            <person name="Young S."/>
            <person name="Zeng Q."/>
            <person name="Gargeya S."/>
            <person name="Abouelleil A."/>
            <person name="Alvarado L."/>
            <person name="Chapman S.B."/>
            <person name="Gainer-Dewar J."/>
            <person name="Goldberg J."/>
            <person name="Griggs A."/>
            <person name="Gujja S."/>
            <person name="Hansen M."/>
            <person name="Howarth C."/>
            <person name="Imamovic A."/>
            <person name="Larimer J."/>
            <person name="Murphy C."/>
            <person name="Naylor J."/>
            <person name="Pearson M."/>
            <person name="Priest M."/>
            <person name="Roberts A."/>
            <person name="Saif S."/>
            <person name="Shea T."/>
            <person name="Sykes S."/>
            <person name="Wortman J."/>
            <person name="Nusbaum C."/>
            <person name="Birren B."/>
        </authorList>
    </citation>
    <scope>NUCLEOTIDE SEQUENCE [LARGE SCALE GENOMIC DNA]</scope>
    <source>
        <strain evidence="2">IND107</strain>
    </source>
</reference>
<name>A0ABR3BU78_9TREE</name>
<proteinExistence type="predicted"/>
<sequence>MVVSRHHVTEKETDIVSTPTKGGRNSALLLFARRSSVVRFVHDAVTVRSGAYTSYTENYFRDISIQSFAGICQKQEEPVIPSMNELLSKKSIKSAWAALSTTKKLLFGVFVLVGGAGDALPESQ</sequence>
<keyword evidence="2" id="KW-1185">Reference proteome</keyword>
<evidence type="ECO:0000313" key="1">
    <source>
        <dbReference type="EMBL" id="KAL0250495.1"/>
    </source>
</evidence>
<protein>
    <submittedName>
        <fullName evidence="1">Uncharacterized protein</fullName>
    </submittedName>
</protein>
<dbReference type="EMBL" id="ATAM02000004">
    <property type="protein sequence ID" value="KAL0250495.1"/>
    <property type="molecule type" value="Genomic_DNA"/>
</dbReference>
<gene>
    <name evidence="1" type="ORF">I308_102673</name>
</gene>